<accession>A0A7X0MHY8</accession>
<dbReference type="GO" id="GO:0006633">
    <property type="term" value="P:fatty acid biosynthetic process"/>
    <property type="evidence" value="ECO:0007669"/>
    <property type="project" value="InterPro"/>
</dbReference>
<name>A0A7X0MHY8_9SPHI</name>
<protein>
    <submittedName>
        <fullName evidence="1">Acyl carrier protein phosphodiesterase</fullName>
    </submittedName>
</protein>
<sequence length="229" mass="27033">MNFLSHFYFERQNSSAYVVMGVVLPDLIKNADKDWNLNPQKDEYLFRDVPDYADLLRGWKRHLEVDRIFHSSDFFKEQTANLKQLILPALQTGPVKPFFLAHIGLELILDHLLLTQDFVDTSQFYRQLSAAHTQSLAGFLKFAGLPDQGRFDHFLDKFISSEYLFSYEKIEHITYALNRICMRLWLNPFTEAQLQLLTLKLEEFKEQLNQQGFLKIFDQIELELDLQSF</sequence>
<proteinExistence type="predicted"/>
<reference evidence="1 2" key="1">
    <citation type="submission" date="2020-08" db="EMBL/GenBank/DDBJ databases">
        <title>Genomic Encyclopedia of Type Strains, Phase IV (KMG-V): Genome sequencing to study the core and pangenomes of soil and plant-associated prokaryotes.</title>
        <authorList>
            <person name="Whitman W."/>
        </authorList>
    </citation>
    <scope>NUCLEOTIDE SEQUENCE [LARGE SCALE GENOMIC DNA]</scope>
    <source>
        <strain evidence="1 2">M2T3</strain>
    </source>
</reference>
<dbReference type="EMBL" id="JACHCC010000001">
    <property type="protein sequence ID" value="MBB6497898.1"/>
    <property type="molecule type" value="Genomic_DNA"/>
</dbReference>
<gene>
    <name evidence="1" type="ORF">HDF25_000022</name>
</gene>
<organism evidence="1 2">
    <name type="scientific">Pedobacter cryoconitis</name>
    <dbReference type="NCBI Taxonomy" id="188932"/>
    <lineage>
        <taxon>Bacteria</taxon>
        <taxon>Pseudomonadati</taxon>
        <taxon>Bacteroidota</taxon>
        <taxon>Sphingobacteriia</taxon>
        <taxon>Sphingobacteriales</taxon>
        <taxon>Sphingobacteriaceae</taxon>
        <taxon>Pedobacter</taxon>
    </lineage>
</organism>
<dbReference type="RefSeq" id="WP_184621514.1">
    <property type="nucleotide sequence ID" value="NZ_JACHCC010000001.1"/>
</dbReference>
<evidence type="ECO:0000313" key="2">
    <source>
        <dbReference type="Proteomes" id="UP000521017"/>
    </source>
</evidence>
<dbReference type="InterPro" id="IPR007431">
    <property type="entry name" value="ACP_PD"/>
</dbReference>
<dbReference type="Proteomes" id="UP000521017">
    <property type="component" value="Unassembled WGS sequence"/>
</dbReference>
<dbReference type="AlphaFoldDB" id="A0A7X0MHY8"/>
<evidence type="ECO:0000313" key="1">
    <source>
        <dbReference type="EMBL" id="MBB6497898.1"/>
    </source>
</evidence>
<dbReference type="GO" id="GO:0008770">
    <property type="term" value="F:[acyl-carrier-protein] phosphodiesterase activity"/>
    <property type="evidence" value="ECO:0007669"/>
    <property type="project" value="InterPro"/>
</dbReference>
<dbReference type="Pfam" id="PF04336">
    <property type="entry name" value="ACP_PD"/>
    <property type="match status" value="1"/>
</dbReference>
<comment type="caution">
    <text evidence="1">The sequence shown here is derived from an EMBL/GenBank/DDBJ whole genome shotgun (WGS) entry which is preliminary data.</text>
</comment>